<evidence type="ECO:0000313" key="6">
    <source>
        <dbReference type="Proteomes" id="UP000284557"/>
    </source>
</evidence>
<dbReference type="GO" id="GO:0018785">
    <property type="term" value="F:haloacetate dehalogenase activity"/>
    <property type="evidence" value="ECO:0007669"/>
    <property type="project" value="UniProtKB-EC"/>
</dbReference>
<evidence type="ECO:0000313" key="4">
    <source>
        <dbReference type="EMBL" id="RIT35279.1"/>
    </source>
</evidence>
<dbReference type="SUPFAM" id="SSF53474">
    <property type="entry name" value="alpha/beta-Hydrolases"/>
    <property type="match status" value="1"/>
</dbReference>
<dbReference type="InterPro" id="IPR000073">
    <property type="entry name" value="AB_hydrolase_1"/>
</dbReference>
<dbReference type="PRINTS" id="PR00412">
    <property type="entry name" value="EPOXHYDRLASE"/>
</dbReference>
<protein>
    <submittedName>
        <fullName evidence="4">Alpha/beta hydrolase</fullName>
    </submittedName>
    <submittedName>
        <fullName evidence="3">Hydrolase, alpha/beta fold</fullName>
        <ecNumber evidence="3">3.8.1.3</ecNumber>
    </submittedName>
</protein>
<dbReference type="EC" id="3.8.1.3" evidence="3"/>
<dbReference type="Pfam" id="PF00561">
    <property type="entry name" value="Abhydrolase_1"/>
    <property type="match status" value="1"/>
</dbReference>
<accession>A0A0U0Y6I4</accession>
<evidence type="ECO:0000313" key="5">
    <source>
        <dbReference type="Proteomes" id="UP000038487"/>
    </source>
</evidence>
<dbReference type="RefSeq" id="WP_005080937.1">
    <property type="nucleotide sequence ID" value="NZ_CM125927.1"/>
</dbReference>
<reference evidence="3 5" key="1">
    <citation type="submission" date="2015-03" db="EMBL/GenBank/DDBJ databases">
        <authorList>
            <consortium name="Pathogen Informatics"/>
            <person name="Murphy D."/>
        </authorList>
    </citation>
    <scope>NUCLEOTIDE SEQUENCE [LARGE SCALE GENOMIC DNA]</scope>
    <source>
        <strain evidence="3 5">PAP036</strain>
    </source>
</reference>
<reference evidence="4 6" key="2">
    <citation type="submission" date="2018-08" db="EMBL/GenBank/DDBJ databases">
        <title>Linezolid Resistance in Mycobacterium abscessus: MIC Distribution and Comprehensive Investigation of Resistance Mechanisms.</title>
        <authorList>
            <person name="Ye M."/>
            <person name="Xu L."/>
            <person name="Zou Y."/>
            <person name="Li B."/>
            <person name="Guo Q."/>
            <person name="Zhang Y."/>
            <person name="Zhan M."/>
            <person name="Xu B."/>
            <person name="Yu F."/>
            <person name="Zhang Z."/>
            <person name="Chu H."/>
        </authorList>
    </citation>
    <scope>NUCLEOTIDE SEQUENCE [LARGE SCALE GENOMIC DNA]</scope>
    <source>
        <strain evidence="4 6">G143</strain>
    </source>
</reference>
<feature type="domain" description="AB hydrolase-1" evidence="2">
    <location>
        <begin position="29"/>
        <end position="282"/>
    </location>
</feature>
<evidence type="ECO:0000259" key="2">
    <source>
        <dbReference type="Pfam" id="PF00561"/>
    </source>
</evidence>
<name>A0A0U0Y6I4_9MYCO</name>
<evidence type="ECO:0000256" key="1">
    <source>
        <dbReference type="ARBA" id="ARBA00022801"/>
    </source>
</evidence>
<evidence type="ECO:0000313" key="3">
    <source>
        <dbReference type="EMBL" id="CPT21655.1"/>
    </source>
</evidence>
<proteinExistence type="predicted"/>
<dbReference type="InterPro" id="IPR000639">
    <property type="entry name" value="Epox_hydrolase-like"/>
</dbReference>
<dbReference type="Proteomes" id="UP000284557">
    <property type="component" value="Unassembled WGS sequence"/>
</dbReference>
<dbReference type="GeneID" id="93380497"/>
<keyword evidence="1 3" id="KW-0378">Hydrolase</keyword>
<dbReference type="Gene3D" id="3.40.50.1820">
    <property type="entry name" value="alpha/beta hydrolase"/>
    <property type="match status" value="1"/>
</dbReference>
<dbReference type="EMBL" id="QXBN01000014">
    <property type="protein sequence ID" value="RIT35279.1"/>
    <property type="molecule type" value="Genomic_DNA"/>
</dbReference>
<sequence length="301" mass="33817">MGNTLTVQTALLDVEVRRHGNPENTDKLPVVLLHGWPDSVATWTHVIPALASAGHQVYAPSVRGTGQTKFRYADTPRTGRLGDLLRDLFAVCDQLKLERFHLVGHDWGARTAFACGIVAPHRIASLSAISAGWHPAGHGPALSSLQAQRFWYQWLLNTPAGADLLRRERRELVELIWRDWSPNWKFSDQEFDDTFTSLQSSDWLEVTLSYYRARWGWGPVIDDPFEKQIAQATAISVPSLVLHGDSDNCVLPIASEGMNQHFPHGFSRLTTPGVGHFPQREDPLWVSGALLQWFKEWGNAR</sequence>
<dbReference type="PANTHER" id="PTHR43329">
    <property type="entry name" value="EPOXIDE HYDROLASE"/>
    <property type="match status" value="1"/>
</dbReference>
<comment type="caution">
    <text evidence="3">The sequence shown here is derived from an EMBL/GenBank/DDBJ whole genome shotgun (WGS) entry which is preliminary data.</text>
</comment>
<dbReference type="Proteomes" id="UP000038487">
    <property type="component" value="Unassembled WGS sequence"/>
</dbReference>
<organism evidence="3 5">
    <name type="scientific">Mycobacteroides abscessus</name>
    <dbReference type="NCBI Taxonomy" id="36809"/>
    <lineage>
        <taxon>Bacteria</taxon>
        <taxon>Bacillati</taxon>
        <taxon>Actinomycetota</taxon>
        <taxon>Actinomycetes</taxon>
        <taxon>Mycobacteriales</taxon>
        <taxon>Mycobacteriaceae</taxon>
        <taxon>Mycobacteroides</taxon>
    </lineage>
</organism>
<gene>
    <name evidence="3" type="primary">dehH1_2</name>
    <name evidence="4" type="ORF">D2E76_17820</name>
    <name evidence="3" type="ORF">ERS075527_01788</name>
</gene>
<dbReference type="EMBL" id="CSUW01000003">
    <property type="protein sequence ID" value="CPT21655.1"/>
    <property type="molecule type" value="Genomic_DNA"/>
</dbReference>
<dbReference type="AlphaFoldDB" id="A0A0U0Y6I4"/>
<dbReference type="InterPro" id="IPR029058">
    <property type="entry name" value="AB_hydrolase_fold"/>
</dbReference>